<dbReference type="InterPro" id="IPR028082">
    <property type="entry name" value="Peripla_BP_I"/>
</dbReference>
<dbReference type="CDD" id="cd01392">
    <property type="entry name" value="HTH_LacI"/>
    <property type="match status" value="1"/>
</dbReference>
<evidence type="ECO:0000259" key="4">
    <source>
        <dbReference type="PROSITE" id="PS50932"/>
    </source>
</evidence>
<dbReference type="Gene3D" id="1.10.260.40">
    <property type="entry name" value="lambda repressor-like DNA-binding domains"/>
    <property type="match status" value="1"/>
</dbReference>
<dbReference type="SUPFAM" id="SSF53822">
    <property type="entry name" value="Periplasmic binding protein-like I"/>
    <property type="match status" value="1"/>
</dbReference>
<dbReference type="InterPro" id="IPR010982">
    <property type="entry name" value="Lambda_DNA-bd_dom_sf"/>
</dbReference>
<organism evidence="5 6">
    <name type="scientific">Paeniglutamicibacter psychrophenolicus</name>
    <dbReference type="NCBI Taxonomy" id="257454"/>
    <lineage>
        <taxon>Bacteria</taxon>
        <taxon>Bacillati</taxon>
        <taxon>Actinomycetota</taxon>
        <taxon>Actinomycetes</taxon>
        <taxon>Micrococcales</taxon>
        <taxon>Micrococcaceae</taxon>
        <taxon>Paeniglutamicibacter</taxon>
    </lineage>
</organism>
<evidence type="ECO:0000256" key="3">
    <source>
        <dbReference type="ARBA" id="ARBA00023163"/>
    </source>
</evidence>
<comment type="caution">
    <text evidence="5">The sequence shown here is derived from an EMBL/GenBank/DDBJ whole genome shotgun (WGS) entry which is preliminary data.</text>
</comment>
<evidence type="ECO:0000256" key="1">
    <source>
        <dbReference type="ARBA" id="ARBA00023015"/>
    </source>
</evidence>
<dbReference type="InterPro" id="IPR000843">
    <property type="entry name" value="HTH_LacI"/>
</dbReference>
<proteinExistence type="predicted"/>
<dbReference type="CDD" id="cd06267">
    <property type="entry name" value="PBP1_LacI_sugar_binding-like"/>
    <property type="match status" value="1"/>
</dbReference>
<feature type="domain" description="HTH lacI-type" evidence="4">
    <location>
        <begin position="16"/>
        <end position="70"/>
    </location>
</feature>
<dbReference type="EMBL" id="JAGIOE010000001">
    <property type="protein sequence ID" value="MBP2376298.1"/>
    <property type="molecule type" value="Genomic_DNA"/>
</dbReference>
<dbReference type="SMART" id="SM00354">
    <property type="entry name" value="HTH_LACI"/>
    <property type="match status" value="1"/>
</dbReference>
<evidence type="ECO:0000313" key="6">
    <source>
        <dbReference type="Proteomes" id="UP000766570"/>
    </source>
</evidence>
<dbReference type="GO" id="GO:0003677">
    <property type="term" value="F:DNA binding"/>
    <property type="evidence" value="ECO:0007669"/>
    <property type="project" value="UniProtKB-KW"/>
</dbReference>
<keyword evidence="3" id="KW-0804">Transcription</keyword>
<name>A0ABS4WK07_9MICC</name>
<dbReference type="Proteomes" id="UP000766570">
    <property type="component" value="Unassembled WGS sequence"/>
</dbReference>
<keyword evidence="2 5" id="KW-0238">DNA-binding</keyword>
<dbReference type="Gene3D" id="3.40.50.2300">
    <property type="match status" value="2"/>
</dbReference>
<keyword evidence="1" id="KW-0805">Transcription regulation</keyword>
<accession>A0ABS4WK07</accession>
<sequence length="341" mass="35766">MTETAASARPREAQRPTIYDVAKRAGVSKSLVSLVLRGSPNVSAERRAAVESAIAELNYRPSRAAAALAGSRTGTIGVIIDDYRNLWFVDFLHGVQEVLAERGIRVAVSDRSFNAHVDASPLEGFLAMRVDGIVVASEPSPEMGDGIAVPSVLAGNRLRRIPGADIVTSDDRRGGKLAADHLLGLGHRKIGHVTGGGGSARERAAGFVHALHEAGVEPVVLGDAGTSEQDGFHFTKMLLQANPETTAVFAANDSMAMGTAAAIRDLGLRVPEDISLLGYDNSPLASSNLLRLTTVDALNLEVGRQAALALLARFDGAEQEAATSLVEPRLVVRGSTARAAD</sequence>
<reference evidence="5 6" key="1">
    <citation type="submission" date="2021-03" db="EMBL/GenBank/DDBJ databases">
        <title>Sequencing the genomes of 1000 actinobacteria strains.</title>
        <authorList>
            <person name="Klenk H.-P."/>
        </authorList>
    </citation>
    <scope>NUCLEOTIDE SEQUENCE [LARGE SCALE GENOMIC DNA]</scope>
    <source>
        <strain evidence="5 6">DSM 15454</strain>
    </source>
</reference>
<evidence type="ECO:0000313" key="5">
    <source>
        <dbReference type="EMBL" id="MBP2376298.1"/>
    </source>
</evidence>
<dbReference type="Pfam" id="PF13377">
    <property type="entry name" value="Peripla_BP_3"/>
    <property type="match status" value="1"/>
</dbReference>
<dbReference type="PANTHER" id="PTHR30146:SF109">
    <property type="entry name" value="HTH-TYPE TRANSCRIPTIONAL REGULATOR GALS"/>
    <property type="match status" value="1"/>
</dbReference>
<gene>
    <name evidence="5" type="ORF">JOF46_004210</name>
</gene>
<dbReference type="Pfam" id="PF00356">
    <property type="entry name" value="LacI"/>
    <property type="match status" value="1"/>
</dbReference>
<dbReference type="InterPro" id="IPR046335">
    <property type="entry name" value="LacI/GalR-like_sensor"/>
</dbReference>
<keyword evidence="6" id="KW-1185">Reference proteome</keyword>
<dbReference type="RefSeq" id="WP_209911099.1">
    <property type="nucleotide sequence ID" value="NZ_BAAAMI010000012.1"/>
</dbReference>
<dbReference type="SUPFAM" id="SSF47413">
    <property type="entry name" value="lambda repressor-like DNA-binding domains"/>
    <property type="match status" value="1"/>
</dbReference>
<dbReference type="PANTHER" id="PTHR30146">
    <property type="entry name" value="LACI-RELATED TRANSCRIPTIONAL REPRESSOR"/>
    <property type="match status" value="1"/>
</dbReference>
<protein>
    <submittedName>
        <fullName evidence="5">DNA-binding LacI/PurR family transcriptional regulator</fullName>
    </submittedName>
</protein>
<dbReference type="PROSITE" id="PS50932">
    <property type="entry name" value="HTH_LACI_2"/>
    <property type="match status" value="1"/>
</dbReference>
<evidence type="ECO:0000256" key="2">
    <source>
        <dbReference type="ARBA" id="ARBA00023125"/>
    </source>
</evidence>